<reference evidence="4" key="1">
    <citation type="journal article" date="2020" name="Stud. Mycol.">
        <title>101 Dothideomycetes genomes: a test case for predicting lifestyles and emergence of pathogens.</title>
        <authorList>
            <person name="Haridas S."/>
            <person name="Albert R."/>
            <person name="Binder M."/>
            <person name="Bloem J."/>
            <person name="Labutti K."/>
            <person name="Salamov A."/>
            <person name="Andreopoulos B."/>
            <person name="Baker S."/>
            <person name="Barry K."/>
            <person name="Bills G."/>
            <person name="Bluhm B."/>
            <person name="Cannon C."/>
            <person name="Castanera R."/>
            <person name="Culley D."/>
            <person name="Daum C."/>
            <person name="Ezra D."/>
            <person name="Gonzalez J."/>
            <person name="Henrissat B."/>
            <person name="Kuo A."/>
            <person name="Liang C."/>
            <person name="Lipzen A."/>
            <person name="Lutzoni F."/>
            <person name="Magnuson J."/>
            <person name="Mondo S."/>
            <person name="Nolan M."/>
            <person name="Ohm R."/>
            <person name="Pangilinan J."/>
            <person name="Park H.-J."/>
            <person name="Ramirez L."/>
            <person name="Alfaro M."/>
            <person name="Sun H."/>
            <person name="Tritt A."/>
            <person name="Yoshinaga Y."/>
            <person name="Zwiers L.-H."/>
            <person name="Turgeon B."/>
            <person name="Goodwin S."/>
            <person name="Spatafora J."/>
            <person name="Crous P."/>
            <person name="Grigoriev I."/>
        </authorList>
    </citation>
    <scope>NUCLEOTIDE SEQUENCE</scope>
    <source>
        <strain evidence="4">CBS 107.79</strain>
    </source>
</reference>
<keyword evidence="1" id="KW-0479">Metal-binding</keyword>
<feature type="compositionally biased region" description="Basic residues" evidence="2">
    <location>
        <begin position="1"/>
        <end position="11"/>
    </location>
</feature>
<feature type="compositionally biased region" description="Polar residues" evidence="2">
    <location>
        <begin position="464"/>
        <end position="473"/>
    </location>
</feature>
<proteinExistence type="predicted"/>
<evidence type="ECO:0000256" key="1">
    <source>
        <dbReference type="PROSITE-ProRule" id="PRU00042"/>
    </source>
</evidence>
<evidence type="ECO:0000313" key="4">
    <source>
        <dbReference type="EMBL" id="KAF1974836.1"/>
    </source>
</evidence>
<dbReference type="EMBL" id="ML976673">
    <property type="protein sequence ID" value="KAF1974836.1"/>
    <property type="molecule type" value="Genomic_DNA"/>
</dbReference>
<organism evidence="4 5">
    <name type="scientific">Bimuria novae-zelandiae CBS 107.79</name>
    <dbReference type="NCBI Taxonomy" id="1447943"/>
    <lineage>
        <taxon>Eukaryota</taxon>
        <taxon>Fungi</taxon>
        <taxon>Dikarya</taxon>
        <taxon>Ascomycota</taxon>
        <taxon>Pezizomycotina</taxon>
        <taxon>Dothideomycetes</taxon>
        <taxon>Pleosporomycetidae</taxon>
        <taxon>Pleosporales</taxon>
        <taxon>Massarineae</taxon>
        <taxon>Didymosphaeriaceae</taxon>
        <taxon>Bimuria</taxon>
    </lineage>
</organism>
<dbReference type="GO" id="GO:0008270">
    <property type="term" value="F:zinc ion binding"/>
    <property type="evidence" value="ECO:0007669"/>
    <property type="project" value="UniProtKB-KW"/>
</dbReference>
<feature type="region of interest" description="Disordered" evidence="2">
    <location>
        <begin position="640"/>
        <end position="729"/>
    </location>
</feature>
<feature type="compositionally biased region" description="Polar residues" evidence="2">
    <location>
        <begin position="544"/>
        <end position="556"/>
    </location>
</feature>
<dbReference type="AlphaFoldDB" id="A0A6A5VIG3"/>
<dbReference type="PROSITE" id="PS50157">
    <property type="entry name" value="ZINC_FINGER_C2H2_2"/>
    <property type="match status" value="1"/>
</dbReference>
<feature type="domain" description="C2H2-type" evidence="3">
    <location>
        <begin position="239"/>
        <end position="272"/>
    </location>
</feature>
<feature type="compositionally biased region" description="Polar residues" evidence="2">
    <location>
        <begin position="669"/>
        <end position="682"/>
    </location>
</feature>
<accession>A0A6A5VIG3</accession>
<feature type="region of interest" description="Disordered" evidence="2">
    <location>
        <begin position="515"/>
        <end position="583"/>
    </location>
</feature>
<feature type="compositionally biased region" description="Low complexity" evidence="2">
    <location>
        <begin position="657"/>
        <end position="668"/>
    </location>
</feature>
<evidence type="ECO:0000256" key="2">
    <source>
        <dbReference type="SAM" id="MobiDB-lite"/>
    </source>
</evidence>
<feature type="compositionally biased region" description="Polar residues" evidence="2">
    <location>
        <begin position="439"/>
        <end position="454"/>
    </location>
</feature>
<dbReference type="OrthoDB" id="5332316at2759"/>
<dbReference type="InterPro" id="IPR013087">
    <property type="entry name" value="Znf_C2H2_type"/>
</dbReference>
<protein>
    <recommendedName>
        <fullName evidence="3">C2H2-type domain-containing protein</fullName>
    </recommendedName>
</protein>
<sequence>MPPPRFRRPLRPWHPPRTSVRARWISNGPSDKNQEGHDDGALGGGEPAQPTTEVNKEAGTKSSPSEDAPATGWWGDVVASVSALLSRPPVVPSSTDNRPPKVHVATENKETHAPYVGRTSTPSLLPSKPSFGTTCLVCQETFKTTAKLRIHIYKRGHIDSWPAAFRNREEVEDIVGRRSSQDAQLGDGWGTGLASTYKKGQGRFCNECHTPLSGTTSRIQHMMSNEACCEGTTSKSVGFACFECTKSFHSAEQARQHVKSSPACLPHMRMRHAELPDVPLLTLAEKQYRGYLALLIRIHSTLKDSSSSHATPILHSILDYLRPIYQQAKLSEEHPILAYFGRHPQLLKKLQGPKSPTPLQDRAKESYHTSIRVFLSIYSDLEDLPSAVAFPIKRIIFEQVRRLYQDAKLCGSSGLPIRSLLGLHPGIYKDLKKSDQKVNRSTNASAHESNLTRPNSRKADESRTSALGGQNERTNGEPPITYTYFPIPSSKPSLNIAKHLTETANAAPKVRKFLTEKGSHLPNTVKSTASENSSSLKEGRGLHPSTTAKSTTTEHSSPLEKARAAMEKERPTESSTNQESDNADLKLQLQQLIDQVRLLQEKIAALPTSSITIQDPEPEKAASCSDVDAKPVTNLSIMDASETAVTDSRPTSELKEASASSAVSQTSSEVLAQPSTTPASSKSIDERSVSALRRRYEPKLQAQLRNDRLKASLANEKTPRESANMPPPLDTLPLFDKAVDSNMDGQRLVRQIHTQARSLKSSGDLDTNKTSGSLPMRGSVSQAVNEPSPMPAAPARGEMSDQSLLDELFPEASNYIQPHYTKRNHYPKLDPPSSTPLIRTYNPKEKLTKREKYIQAFQNSTDNLTALQLLHCSTELTEADFRRLVPKGQHIEGWALDGDFHQVIPGRDPLSLDRLPFYYLIFKNPDAALRYQSNTFRLHQLSKLHGPTSPMSAIPAPPGLLENGEDPNAAVSSYLLTPTSQDLHLNMVMQPYNPSLARLIEQGGYKPIVPNTTPTGKQIHKVLLYIEGYEPSPYDIYQLLMQDAAKRGLVWPFLHEHQSIHRLRDIIDLKTRFLPVSSANPWAASRKETHRASHDPYASFLGHDGTGDDDDDEGRDAKAMNQIIMNRVYNRWIIDFSEEEGARRFARVWHRKVLPMQHSVKHRTWRDLEEVRMCNAEYLW</sequence>
<feature type="compositionally biased region" description="Polar residues" evidence="2">
    <location>
        <begin position="521"/>
        <end position="536"/>
    </location>
</feature>
<feature type="compositionally biased region" description="Basic and acidic residues" evidence="2">
    <location>
        <begin position="683"/>
        <end position="698"/>
    </location>
</feature>
<feature type="compositionally biased region" description="Basic and acidic residues" evidence="2">
    <location>
        <begin position="1085"/>
        <end position="1094"/>
    </location>
</feature>
<dbReference type="PROSITE" id="PS00028">
    <property type="entry name" value="ZINC_FINGER_C2H2_1"/>
    <property type="match status" value="1"/>
</dbReference>
<evidence type="ECO:0000313" key="5">
    <source>
        <dbReference type="Proteomes" id="UP000800036"/>
    </source>
</evidence>
<keyword evidence="1" id="KW-0862">Zinc</keyword>
<evidence type="ECO:0000259" key="3">
    <source>
        <dbReference type="PROSITE" id="PS50157"/>
    </source>
</evidence>
<feature type="region of interest" description="Disordered" evidence="2">
    <location>
        <begin position="755"/>
        <end position="799"/>
    </location>
</feature>
<keyword evidence="5" id="KW-1185">Reference proteome</keyword>
<feature type="region of interest" description="Disordered" evidence="2">
    <location>
        <begin position="434"/>
        <end position="486"/>
    </location>
</feature>
<feature type="compositionally biased region" description="Polar residues" evidence="2">
    <location>
        <begin position="755"/>
        <end position="785"/>
    </location>
</feature>
<feature type="region of interest" description="Disordered" evidence="2">
    <location>
        <begin position="1"/>
        <end position="72"/>
    </location>
</feature>
<feature type="compositionally biased region" description="Basic and acidic residues" evidence="2">
    <location>
        <begin position="557"/>
        <end position="572"/>
    </location>
</feature>
<keyword evidence="1" id="KW-0863">Zinc-finger</keyword>
<name>A0A6A5VIG3_9PLEO</name>
<gene>
    <name evidence="4" type="ORF">BU23DRAFT_598140</name>
</gene>
<feature type="region of interest" description="Disordered" evidence="2">
    <location>
        <begin position="1085"/>
        <end position="1115"/>
    </location>
</feature>
<dbReference type="Proteomes" id="UP000800036">
    <property type="component" value="Unassembled WGS sequence"/>
</dbReference>